<dbReference type="AlphaFoldDB" id="A0A4D7AMF7"/>
<keyword evidence="2" id="KW-0472">Membrane</keyword>
<protein>
    <recommendedName>
        <fullName evidence="5">WD40 repeat domain-containing protein</fullName>
    </recommendedName>
</protein>
<dbReference type="KEGG" id="obj:EIO64_17230"/>
<dbReference type="RefSeq" id="WP_021749423.1">
    <property type="nucleotide sequence ID" value="NZ_CP034413.3"/>
</dbReference>
<organism evidence="3 4">
    <name type="scientific">Dysosmobacter welbionis</name>
    <dbReference type="NCBI Taxonomy" id="2093857"/>
    <lineage>
        <taxon>Bacteria</taxon>
        <taxon>Bacillati</taxon>
        <taxon>Bacillota</taxon>
        <taxon>Clostridia</taxon>
        <taxon>Eubacteriales</taxon>
        <taxon>Oscillospiraceae</taxon>
        <taxon>Dysosmobacter</taxon>
    </lineage>
</organism>
<dbReference type="InterPro" id="IPR043765">
    <property type="entry name" value="DUF5711"/>
</dbReference>
<evidence type="ECO:0000256" key="2">
    <source>
        <dbReference type="SAM" id="Phobius"/>
    </source>
</evidence>
<evidence type="ECO:0000313" key="3">
    <source>
        <dbReference type="EMBL" id="QCI60734.1"/>
    </source>
</evidence>
<evidence type="ECO:0000313" key="4">
    <source>
        <dbReference type="Proteomes" id="UP000298642"/>
    </source>
</evidence>
<feature type="transmembrane region" description="Helical" evidence="2">
    <location>
        <begin position="29"/>
        <end position="48"/>
    </location>
</feature>
<evidence type="ECO:0008006" key="5">
    <source>
        <dbReference type="Google" id="ProtNLM"/>
    </source>
</evidence>
<keyword evidence="4" id="KW-1185">Reference proteome</keyword>
<dbReference type="InterPro" id="IPR011044">
    <property type="entry name" value="Quino_amine_DH_bsu"/>
</dbReference>
<accession>A0A4D7AMF7</accession>
<name>A0A4D7AMF7_9FIRM</name>
<sequence>MADTTNDIWNDNDGEEDEAPRKGGRLRRFGIFFLVLAAVLGVVLVAAYRDGTGFDALRRLCSYGSGEESTAEAQYDYDASDSNRFAVLGDSLVVLSDTKLQVLARGGEEIWSTSVRMSAPALETGGGRAVAYDVGGTELYVVDEGGEILTLTAPEDAPYFSARLNEDGWLAVTTELPGYKGGVTAYNSQGTEVFSLTASDRFVIDARVTDDDNTLAVVTLGQENSVFVSNMVLYSLETAGNVDPAADYDVTDGLVAAVGEQDGQLVTVSDTCLTYASPAGEVRATYSYAGSYLREYDLHGDGFTALLLNRYKSGGVGRLVTVDTDGQEIAALDVNEEILSISAAGRYLAVLYMDSVVIYTEELEIYAQLEGTDYARSVLMRQDGSALLLAAESAHLFLP</sequence>
<dbReference type="Proteomes" id="UP000298642">
    <property type="component" value="Chromosome"/>
</dbReference>
<evidence type="ECO:0000256" key="1">
    <source>
        <dbReference type="SAM" id="MobiDB-lite"/>
    </source>
</evidence>
<dbReference type="SUPFAM" id="SSF50969">
    <property type="entry name" value="YVTN repeat-like/Quinoprotein amine dehydrogenase"/>
    <property type="match status" value="1"/>
</dbReference>
<proteinExistence type="predicted"/>
<keyword evidence="2" id="KW-1133">Transmembrane helix</keyword>
<feature type="region of interest" description="Disordered" evidence="1">
    <location>
        <begin position="1"/>
        <end position="21"/>
    </location>
</feature>
<dbReference type="EMBL" id="CP034413">
    <property type="protein sequence ID" value="QCI60734.1"/>
    <property type="molecule type" value="Genomic_DNA"/>
</dbReference>
<keyword evidence="2" id="KW-0812">Transmembrane</keyword>
<gene>
    <name evidence="3" type="ORF">EIO64_17230</name>
</gene>
<reference evidence="4" key="1">
    <citation type="submission" date="2018-12" db="EMBL/GenBank/DDBJ databases">
        <title>Dusodibacter welbiota gen. nov., sp. nov., isolated from human faeces and emended description of the Oscillibacter genus.</title>
        <authorList>
            <person name="Le Roy T."/>
            <person name="Van der Smissen P."/>
            <person name="Delzenne N."/>
            <person name="Muccioli G."/>
            <person name="Collet J.F."/>
            <person name="Cani P.D."/>
        </authorList>
    </citation>
    <scope>NUCLEOTIDE SEQUENCE [LARGE SCALE GENOMIC DNA]</scope>
    <source>
        <strain evidence="4">J115</strain>
    </source>
</reference>
<dbReference type="Pfam" id="PF18975">
    <property type="entry name" value="DUF5711"/>
    <property type="match status" value="1"/>
</dbReference>